<feature type="compositionally biased region" description="Pro residues" evidence="3">
    <location>
        <begin position="73"/>
        <end position="93"/>
    </location>
</feature>
<accession>A0A1C5IRV6</accession>
<evidence type="ECO:0000313" key="5">
    <source>
        <dbReference type="Proteomes" id="UP000198215"/>
    </source>
</evidence>
<organism evidence="4 5">
    <name type="scientific">Micromonospora coxensis</name>
    <dbReference type="NCBI Taxonomy" id="356852"/>
    <lineage>
        <taxon>Bacteria</taxon>
        <taxon>Bacillati</taxon>
        <taxon>Actinomycetota</taxon>
        <taxon>Actinomycetes</taxon>
        <taxon>Micromonosporales</taxon>
        <taxon>Micromonosporaceae</taxon>
        <taxon>Micromonospora</taxon>
    </lineage>
</organism>
<dbReference type="NCBIfam" id="NF033747">
    <property type="entry name" value="class_E_sortase"/>
    <property type="match status" value="1"/>
</dbReference>
<protein>
    <submittedName>
        <fullName evidence="4">LPXTG-site transpeptidase (Sortase) family protein</fullName>
    </submittedName>
</protein>
<dbReference type="EMBL" id="LT607753">
    <property type="protein sequence ID" value="SCG61054.1"/>
    <property type="molecule type" value="Genomic_DNA"/>
</dbReference>
<feature type="compositionally biased region" description="Pro residues" evidence="3">
    <location>
        <begin position="149"/>
        <end position="164"/>
    </location>
</feature>
<evidence type="ECO:0000256" key="2">
    <source>
        <dbReference type="PIRSR" id="PIRSR605754-1"/>
    </source>
</evidence>
<keyword evidence="1" id="KW-0378">Hydrolase</keyword>
<feature type="active site" description="Proton donor/acceptor" evidence="2">
    <location>
        <position position="448"/>
    </location>
</feature>
<reference evidence="5" key="1">
    <citation type="submission" date="2016-06" db="EMBL/GenBank/DDBJ databases">
        <authorList>
            <person name="Varghese N."/>
            <person name="Submissions Spin"/>
        </authorList>
    </citation>
    <scope>NUCLEOTIDE SEQUENCE [LARGE SCALE GENOMIC DNA]</scope>
    <source>
        <strain evidence="5">DSM 45161</strain>
    </source>
</reference>
<dbReference type="NCBIfam" id="TIGR01076">
    <property type="entry name" value="sortase_fam"/>
    <property type="match status" value="1"/>
</dbReference>
<feature type="compositionally biased region" description="Pro residues" evidence="3">
    <location>
        <begin position="32"/>
        <end position="44"/>
    </location>
</feature>
<dbReference type="RefSeq" id="WP_088976767.1">
    <property type="nucleotide sequence ID" value="NZ_LT607753.1"/>
</dbReference>
<dbReference type="InterPro" id="IPR023365">
    <property type="entry name" value="Sortase_dom-sf"/>
</dbReference>
<dbReference type="InterPro" id="IPR053465">
    <property type="entry name" value="Sortase_Class_E"/>
</dbReference>
<feature type="active site" description="Acyl-thioester intermediate" evidence="2">
    <location>
        <position position="515"/>
    </location>
</feature>
<feature type="compositionally biased region" description="Pro residues" evidence="3">
    <location>
        <begin position="122"/>
        <end position="136"/>
    </location>
</feature>
<dbReference type="CDD" id="cd05830">
    <property type="entry name" value="Sortase_E"/>
    <property type="match status" value="1"/>
</dbReference>
<dbReference type="AlphaFoldDB" id="A0A1C5IRV6"/>
<feature type="compositionally biased region" description="Basic and acidic residues" evidence="3">
    <location>
        <begin position="1"/>
        <end position="16"/>
    </location>
</feature>
<dbReference type="InterPro" id="IPR005754">
    <property type="entry name" value="Sortase"/>
</dbReference>
<keyword evidence="5" id="KW-1185">Reference proteome</keyword>
<feature type="region of interest" description="Disordered" evidence="3">
    <location>
        <begin position="366"/>
        <end position="397"/>
    </location>
</feature>
<evidence type="ECO:0000256" key="3">
    <source>
        <dbReference type="SAM" id="MobiDB-lite"/>
    </source>
</evidence>
<feature type="compositionally biased region" description="Basic and acidic residues" evidence="3">
    <location>
        <begin position="230"/>
        <end position="241"/>
    </location>
</feature>
<evidence type="ECO:0000256" key="1">
    <source>
        <dbReference type="ARBA" id="ARBA00022801"/>
    </source>
</evidence>
<feature type="region of interest" description="Disordered" evidence="3">
    <location>
        <begin position="1"/>
        <end position="245"/>
    </location>
</feature>
<dbReference type="Pfam" id="PF04203">
    <property type="entry name" value="Sortase"/>
    <property type="match status" value="1"/>
</dbReference>
<sequence>MTSDGRDPRHRDRSDDPTAFIPTVDRSTPQAPARPDPWPDPVLPPRSSTNRPPAHTAPPAGPANRPVTRPVEPARPGPPPPVDGPPPARPPIDAPTLPTGGRVQPAPPAWPGSGEDRRVDPPTAPPVAHRPPPVDPQRPTGAPSGPARPVGPQPPAGVRPPAPTEAPTAFLPTVAHRAPERPATRPDAAAAAQSPVEGRTARQSTTGGTTGQPGVPANEIGPRGPGRSDATVRDGGPERAADPAATAVIPAVTARPPLDSTALMGAVPPVPEHVRAADQAPATEPPQPRRGERVVQLRPEQTGEGYKSVYSELTRPSFTSRLRTGVRVSGELLITFGLVVLLFAGYEIWGKSAIVDAHQGDLSSQLAQEWGPSGDPTVAPSAGPSGGPTAKPKPPVQGRPIAGLYIPRLDKNWIVVEGVSQKDIRYAPGHYPKSAMPGQVGNFSVAGHRNRATFWRLDELNDGDEIVAETKDTWYVYKVVKSHIVRPDQVEVVSPQPLPLKAGEKGRKLLTLTTCNPKFDNYQRLIVHAELAETMPKSEGRPRALGG</sequence>
<dbReference type="InterPro" id="IPR042003">
    <property type="entry name" value="Sortase_E"/>
</dbReference>
<dbReference type="OrthoDB" id="5242879at2"/>
<proteinExistence type="predicted"/>
<dbReference type="Proteomes" id="UP000198215">
    <property type="component" value="Chromosome I"/>
</dbReference>
<evidence type="ECO:0000313" key="4">
    <source>
        <dbReference type="EMBL" id="SCG61054.1"/>
    </source>
</evidence>
<name>A0A1C5IRV6_9ACTN</name>
<gene>
    <name evidence="4" type="ORF">GA0070614_3297</name>
</gene>
<dbReference type="Gene3D" id="2.40.260.10">
    <property type="entry name" value="Sortase"/>
    <property type="match status" value="1"/>
</dbReference>
<feature type="compositionally biased region" description="Low complexity" evidence="3">
    <location>
        <begin position="201"/>
        <end position="217"/>
    </location>
</feature>
<dbReference type="SUPFAM" id="SSF63817">
    <property type="entry name" value="Sortase"/>
    <property type="match status" value="1"/>
</dbReference>
<dbReference type="GO" id="GO:0016787">
    <property type="term" value="F:hydrolase activity"/>
    <property type="evidence" value="ECO:0007669"/>
    <property type="project" value="UniProtKB-KW"/>
</dbReference>